<keyword evidence="3" id="KW-1185">Reference proteome</keyword>
<feature type="transmembrane region" description="Helical" evidence="1">
    <location>
        <begin position="141"/>
        <end position="163"/>
    </location>
</feature>
<evidence type="ECO:0000256" key="1">
    <source>
        <dbReference type="SAM" id="Phobius"/>
    </source>
</evidence>
<comment type="caution">
    <text evidence="2">The sequence shown here is derived from an EMBL/GenBank/DDBJ whole genome shotgun (WGS) entry which is preliminary data.</text>
</comment>
<keyword evidence="1" id="KW-1133">Transmembrane helix</keyword>
<protein>
    <submittedName>
        <fullName evidence="2">Uncharacterized protein</fullName>
    </submittedName>
</protein>
<feature type="transmembrane region" description="Helical" evidence="1">
    <location>
        <begin position="91"/>
        <end position="111"/>
    </location>
</feature>
<proteinExistence type="predicted"/>
<organism evidence="2 3">
    <name type="scientific">Floridaenema aerugineum BLCC-F46</name>
    <dbReference type="NCBI Taxonomy" id="3153654"/>
    <lineage>
        <taxon>Bacteria</taxon>
        <taxon>Bacillati</taxon>
        <taxon>Cyanobacteriota</taxon>
        <taxon>Cyanophyceae</taxon>
        <taxon>Oscillatoriophycideae</taxon>
        <taxon>Aerosakkonematales</taxon>
        <taxon>Aerosakkonemataceae</taxon>
        <taxon>Floridanema</taxon>
        <taxon>Floridanema aerugineum</taxon>
    </lineage>
</organism>
<keyword evidence="1" id="KW-0812">Transmembrane</keyword>
<name>A0ABV4XF58_9CYAN</name>
<dbReference type="RefSeq" id="WP_413274430.1">
    <property type="nucleotide sequence ID" value="NZ_JBHFNQ010000225.1"/>
</dbReference>
<keyword evidence="1" id="KW-0472">Membrane</keyword>
<feature type="transmembrane region" description="Helical" evidence="1">
    <location>
        <begin position="56"/>
        <end position="79"/>
    </location>
</feature>
<gene>
    <name evidence="2" type="ORF">ACE1CC_31735</name>
</gene>
<sequence>MEKPPNEPVISTYPKRLDIAKVCVYGLSFMSAALFLFLPLINLLHPNPWKRSIGTIHSLAAILSSIVAVYAGHLAFPLLRGSVKVLPQMRTLTFWTTLITFLSIASGNLAYMRYVAGAEYGGSRAWFEENTPLAHYIFMQYHIFSVLFTLPLGTACTWILFGYGDAILEKQNSQVLAGTCIALMAIMFFNIGGLVTGLALSKVHGL</sequence>
<feature type="transmembrane region" description="Helical" evidence="1">
    <location>
        <begin position="175"/>
        <end position="200"/>
    </location>
</feature>
<dbReference type="EMBL" id="JBHFNQ010000225">
    <property type="protein sequence ID" value="MFB2881448.1"/>
    <property type="molecule type" value="Genomic_DNA"/>
</dbReference>
<dbReference type="Proteomes" id="UP001576774">
    <property type="component" value="Unassembled WGS sequence"/>
</dbReference>
<reference evidence="2 3" key="1">
    <citation type="submission" date="2024-09" db="EMBL/GenBank/DDBJ databases">
        <title>Floridaenema gen nov. (Aerosakkonemataceae, Aerosakkonematales ord. nov., Cyanobacteria) from benthic tropical and subtropical fresh waters, with the description of four new species.</title>
        <authorList>
            <person name="Moretto J.A."/>
            <person name="Berthold D.E."/>
            <person name="Lefler F.W."/>
            <person name="Huang I.-S."/>
            <person name="Laughinghouse H. IV."/>
        </authorList>
    </citation>
    <scope>NUCLEOTIDE SEQUENCE [LARGE SCALE GENOMIC DNA]</scope>
    <source>
        <strain evidence="2 3">BLCC-F46</strain>
    </source>
</reference>
<feature type="transmembrane region" description="Helical" evidence="1">
    <location>
        <begin position="22"/>
        <end position="44"/>
    </location>
</feature>
<evidence type="ECO:0000313" key="3">
    <source>
        <dbReference type="Proteomes" id="UP001576774"/>
    </source>
</evidence>
<evidence type="ECO:0000313" key="2">
    <source>
        <dbReference type="EMBL" id="MFB2881448.1"/>
    </source>
</evidence>
<accession>A0ABV4XF58</accession>